<dbReference type="AlphaFoldDB" id="A0A7J5Z723"/>
<keyword evidence="2" id="KW-1185">Reference proteome</keyword>
<sequence>MALLDIVGVWIIGDRREQEPGLQLVHHLKTVTDPMNQSVLRLTVSTRERELRLPFKRDILYATLPLDIVGVWTVRDSREQEPELQLVHSLKTVTDQWHSLPPGSCTARPQAAAQGFFCNSP</sequence>
<comment type="caution">
    <text evidence="1">The sequence shown here is derived from an EMBL/GenBank/DDBJ whole genome shotgun (WGS) entry which is preliminary data.</text>
</comment>
<gene>
    <name evidence="1" type="ORF">F7725_009249</name>
</gene>
<protein>
    <submittedName>
        <fullName evidence="1">Uncharacterized protein</fullName>
    </submittedName>
</protein>
<dbReference type="Proteomes" id="UP000518266">
    <property type="component" value="Unassembled WGS sequence"/>
</dbReference>
<dbReference type="EMBL" id="JAAKFY010000005">
    <property type="protein sequence ID" value="KAF3857390.1"/>
    <property type="molecule type" value="Genomic_DNA"/>
</dbReference>
<name>A0A7J5Z723_DISMA</name>
<organism evidence="1 2">
    <name type="scientific">Dissostichus mawsoni</name>
    <name type="common">Antarctic cod</name>
    <dbReference type="NCBI Taxonomy" id="36200"/>
    <lineage>
        <taxon>Eukaryota</taxon>
        <taxon>Metazoa</taxon>
        <taxon>Chordata</taxon>
        <taxon>Craniata</taxon>
        <taxon>Vertebrata</taxon>
        <taxon>Euteleostomi</taxon>
        <taxon>Actinopterygii</taxon>
        <taxon>Neopterygii</taxon>
        <taxon>Teleostei</taxon>
        <taxon>Neoteleostei</taxon>
        <taxon>Acanthomorphata</taxon>
        <taxon>Eupercaria</taxon>
        <taxon>Perciformes</taxon>
        <taxon>Notothenioidei</taxon>
        <taxon>Nototheniidae</taxon>
        <taxon>Dissostichus</taxon>
    </lineage>
</organism>
<reference evidence="1 2" key="1">
    <citation type="submission" date="2020-03" db="EMBL/GenBank/DDBJ databases">
        <title>Dissostichus mawsoni Genome sequencing and assembly.</title>
        <authorList>
            <person name="Park H."/>
        </authorList>
    </citation>
    <scope>NUCLEOTIDE SEQUENCE [LARGE SCALE GENOMIC DNA]</scope>
    <source>
        <strain evidence="1">DM0001</strain>
        <tissue evidence="1">Muscle</tissue>
    </source>
</reference>
<evidence type="ECO:0000313" key="2">
    <source>
        <dbReference type="Proteomes" id="UP000518266"/>
    </source>
</evidence>
<evidence type="ECO:0000313" key="1">
    <source>
        <dbReference type="EMBL" id="KAF3857390.1"/>
    </source>
</evidence>
<proteinExistence type="predicted"/>
<accession>A0A7J5Z723</accession>